<dbReference type="InterPro" id="IPR038385">
    <property type="entry name" value="Sua5/YwlC_C"/>
</dbReference>
<dbReference type="GO" id="GO:0006450">
    <property type="term" value="P:regulation of translational fidelity"/>
    <property type="evidence" value="ECO:0007669"/>
    <property type="project" value="TreeGrafter"/>
</dbReference>
<organism evidence="16 17">
    <name type="scientific">Polynucleobacter campilacus</name>
    <dbReference type="NCBI Taxonomy" id="1743163"/>
    <lineage>
        <taxon>Bacteria</taxon>
        <taxon>Pseudomonadati</taxon>
        <taxon>Pseudomonadota</taxon>
        <taxon>Betaproteobacteria</taxon>
        <taxon>Burkholderiales</taxon>
        <taxon>Burkholderiaceae</taxon>
        <taxon>Polynucleobacter</taxon>
    </lineage>
</organism>
<dbReference type="InterPro" id="IPR006070">
    <property type="entry name" value="Sua5-like_dom"/>
</dbReference>
<evidence type="ECO:0000256" key="14">
    <source>
        <dbReference type="PIRSR" id="PIRSR004930-1"/>
    </source>
</evidence>
<accession>A0A254PTS6</accession>
<dbReference type="InterPro" id="IPR050156">
    <property type="entry name" value="TC-AMP_synthase_SUA5"/>
</dbReference>
<evidence type="ECO:0000313" key="17">
    <source>
        <dbReference type="Proteomes" id="UP000197528"/>
    </source>
</evidence>
<comment type="caution">
    <text evidence="16">The sequence shown here is derived from an EMBL/GenBank/DDBJ whole genome shotgun (WGS) entry which is preliminary data.</text>
</comment>
<evidence type="ECO:0000256" key="3">
    <source>
        <dbReference type="ARBA" id="ARBA00012584"/>
    </source>
</evidence>
<dbReference type="GO" id="GO:0000049">
    <property type="term" value="F:tRNA binding"/>
    <property type="evidence" value="ECO:0007669"/>
    <property type="project" value="TreeGrafter"/>
</dbReference>
<dbReference type="EMBL" id="NGUP01000003">
    <property type="protein sequence ID" value="OWS69708.1"/>
    <property type="molecule type" value="Genomic_DNA"/>
</dbReference>
<evidence type="ECO:0000256" key="13">
    <source>
        <dbReference type="PIRNR" id="PIRNR004930"/>
    </source>
</evidence>
<feature type="binding site" evidence="14">
    <location>
        <position position="150"/>
    </location>
    <ligand>
        <name>L-threonine</name>
        <dbReference type="ChEBI" id="CHEBI:57926"/>
    </ligand>
</feature>
<dbReference type="SUPFAM" id="SSF55821">
    <property type="entry name" value="YrdC/RibB"/>
    <property type="match status" value="1"/>
</dbReference>
<keyword evidence="17" id="KW-1185">Reference proteome</keyword>
<feature type="binding site" evidence="14">
    <location>
        <position position="130"/>
    </location>
    <ligand>
        <name>L-threonine</name>
        <dbReference type="ChEBI" id="CHEBI:57926"/>
    </ligand>
</feature>
<feature type="binding site" evidence="14">
    <location>
        <position position="206"/>
    </location>
    <ligand>
        <name>ATP</name>
        <dbReference type="ChEBI" id="CHEBI:30616"/>
    </ligand>
</feature>
<feature type="binding site" evidence="14">
    <location>
        <position position="152"/>
    </location>
    <ligand>
        <name>ATP</name>
        <dbReference type="ChEBI" id="CHEBI:30616"/>
    </ligand>
</feature>
<proteinExistence type="inferred from homology"/>
<keyword evidence="5 13" id="KW-0963">Cytoplasm</keyword>
<gene>
    <name evidence="16" type="ORF">CBI31_05045</name>
</gene>
<keyword evidence="6 13" id="KW-0808">Transferase</keyword>
<keyword evidence="9 13" id="KW-0547">Nucleotide-binding</keyword>
<dbReference type="AlphaFoldDB" id="A0A254PTS6"/>
<dbReference type="PANTHER" id="PTHR17490">
    <property type="entry name" value="SUA5"/>
    <property type="match status" value="1"/>
</dbReference>
<evidence type="ECO:0000256" key="9">
    <source>
        <dbReference type="ARBA" id="ARBA00022741"/>
    </source>
</evidence>
<feature type="binding site" evidence="14">
    <location>
        <position position="33"/>
    </location>
    <ligand>
        <name>L-threonine</name>
        <dbReference type="ChEBI" id="CHEBI:57926"/>
    </ligand>
</feature>
<comment type="subcellular location">
    <subcellularLocation>
        <location evidence="1 13">Cytoplasm</location>
    </subcellularLocation>
</comment>
<protein>
    <recommendedName>
        <fullName evidence="4 13">Threonylcarbamoyl-AMP synthase</fullName>
        <shortName evidence="13">TC-AMP synthase</shortName>
        <ecNumber evidence="3 13">2.7.7.87</ecNumber>
    </recommendedName>
    <alternativeName>
        <fullName evidence="11 13">L-threonylcarbamoyladenylate synthase</fullName>
    </alternativeName>
</protein>
<sequence>MSADSTPLQSSAVINEAVQTLRDGGLVAFPTETVYGLGADAKNPEAINKIFSAKGRPSNHPLIVHLAAPDKFDQTQVDWVPVLAPWVRDLSEDALKLVNTFWPGPLTLVFKKDKSVLNELTGGQDTVAIRAPAHPMAQELLRRFKSGVVAPSANRFGRVSPTSAADVRNEFEGTLDLMVLDGGDCALGIESTIIDMSSGNKAILLRPGVITPSEILAKTGVQVYQVGQTVSAHDDTNLASALPRVSGSLKAHYAPNTPLRLYAPGRVLDALSEFPDTKSRVAVAVWDSESSLGEDGHPSVHFEEVEVPSDSAGFASLLYRSLRDLDQQGWDLMLFPEPPAGEEWDGVRDRLQRACFGSGPSSSSHASN</sequence>
<dbReference type="GO" id="GO:0008033">
    <property type="term" value="P:tRNA processing"/>
    <property type="evidence" value="ECO:0007669"/>
    <property type="project" value="UniProtKB-KW"/>
</dbReference>
<dbReference type="Gene3D" id="3.90.870.10">
    <property type="entry name" value="DHBP synthase"/>
    <property type="match status" value="1"/>
</dbReference>
<dbReference type="OrthoDB" id="9814580at2"/>
<feature type="binding site" evidence="14">
    <location>
        <position position="126"/>
    </location>
    <ligand>
        <name>ATP</name>
        <dbReference type="ChEBI" id="CHEBI:30616"/>
    </ligand>
</feature>
<evidence type="ECO:0000256" key="11">
    <source>
        <dbReference type="ARBA" id="ARBA00029774"/>
    </source>
</evidence>
<keyword evidence="7 13" id="KW-0819">tRNA processing</keyword>
<dbReference type="PROSITE" id="PS51163">
    <property type="entry name" value="YRDC"/>
    <property type="match status" value="1"/>
</dbReference>
<dbReference type="PIRSF" id="PIRSF004930">
    <property type="entry name" value="Tln_factor_SUA5"/>
    <property type="match status" value="1"/>
</dbReference>
<dbReference type="Gene3D" id="3.40.50.11030">
    <property type="entry name" value="Threonylcarbamoyl-AMP synthase, C-terminal domain"/>
    <property type="match status" value="1"/>
</dbReference>
<dbReference type="InterPro" id="IPR017945">
    <property type="entry name" value="DHBP_synth_RibB-like_a/b_dom"/>
</dbReference>
<feature type="domain" description="YrdC-like" evidence="15">
    <location>
        <begin position="11"/>
        <end position="210"/>
    </location>
</feature>
<dbReference type="InterPro" id="IPR005145">
    <property type="entry name" value="Sua5_C"/>
</dbReference>
<dbReference type="GO" id="GO:0005524">
    <property type="term" value="F:ATP binding"/>
    <property type="evidence" value="ECO:0007669"/>
    <property type="project" value="UniProtKB-UniRule"/>
</dbReference>
<dbReference type="Proteomes" id="UP000197528">
    <property type="component" value="Unassembled WGS sequence"/>
</dbReference>
<evidence type="ECO:0000256" key="1">
    <source>
        <dbReference type="ARBA" id="ARBA00004496"/>
    </source>
</evidence>
<keyword evidence="10 13" id="KW-0067">ATP-binding</keyword>
<evidence type="ECO:0000313" key="16">
    <source>
        <dbReference type="EMBL" id="OWS69708.1"/>
    </source>
</evidence>
<dbReference type="Pfam" id="PF01300">
    <property type="entry name" value="Sua5_yciO_yrdC"/>
    <property type="match status" value="1"/>
</dbReference>
<feature type="binding site" evidence="14">
    <location>
        <position position="65"/>
    </location>
    <ligand>
        <name>L-threonine</name>
        <dbReference type="ChEBI" id="CHEBI:57926"/>
    </ligand>
</feature>
<feature type="binding site" evidence="14">
    <location>
        <position position="253"/>
    </location>
    <ligand>
        <name>ATP</name>
        <dbReference type="ChEBI" id="CHEBI:30616"/>
    </ligand>
</feature>
<dbReference type="GO" id="GO:0005737">
    <property type="term" value="C:cytoplasm"/>
    <property type="evidence" value="ECO:0007669"/>
    <property type="project" value="UniProtKB-SubCell"/>
</dbReference>
<evidence type="ECO:0000256" key="10">
    <source>
        <dbReference type="ARBA" id="ARBA00022840"/>
    </source>
</evidence>
<evidence type="ECO:0000256" key="12">
    <source>
        <dbReference type="ARBA" id="ARBA00048366"/>
    </source>
</evidence>
<dbReference type="GO" id="GO:0003725">
    <property type="term" value="F:double-stranded RNA binding"/>
    <property type="evidence" value="ECO:0007669"/>
    <property type="project" value="UniProtKB-UniRule"/>
</dbReference>
<reference evidence="16 17" key="1">
    <citation type="submission" date="2017-05" db="EMBL/GenBank/DDBJ databases">
        <title>Genome of Polynucleobacter sp. MWH-Feld-100.</title>
        <authorList>
            <person name="Hahn M.W."/>
        </authorList>
    </citation>
    <scope>NUCLEOTIDE SEQUENCE [LARGE SCALE GENOMIC DNA]</scope>
    <source>
        <strain evidence="16 17">MWH-Feld-100</strain>
    </source>
</reference>
<dbReference type="EC" id="2.7.7.87" evidence="3 13"/>
<evidence type="ECO:0000256" key="4">
    <source>
        <dbReference type="ARBA" id="ARBA00015492"/>
    </source>
</evidence>
<comment type="catalytic activity">
    <reaction evidence="12 13">
        <text>L-threonine + hydrogencarbonate + ATP = L-threonylcarbamoyladenylate + diphosphate + H2O</text>
        <dbReference type="Rhea" id="RHEA:36407"/>
        <dbReference type="ChEBI" id="CHEBI:15377"/>
        <dbReference type="ChEBI" id="CHEBI:17544"/>
        <dbReference type="ChEBI" id="CHEBI:30616"/>
        <dbReference type="ChEBI" id="CHEBI:33019"/>
        <dbReference type="ChEBI" id="CHEBI:57926"/>
        <dbReference type="ChEBI" id="CHEBI:73682"/>
        <dbReference type="EC" id="2.7.7.87"/>
    </reaction>
</comment>
<evidence type="ECO:0000256" key="8">
    <source>
        <dbReference type="ARBA" id="ARBA00022695"/>
    </source>
</evidence>
<evidence type="ECO:0000256" key="6">
    <source>
        <dbReference type="ARBA" id="ARBA00022679"/>
    </source>
</evidence>
<evidence type="ECO:0000259" key="15">
    <source>
        <dbReference type="PROSITE" id="PS51163"/>
    </source>
</evidence>
<dbReference type="GO" id="GO:0061710">
    <property type="term" value="F:L-threonylcarbamoyladenylate synthase"/>
    <property type="evidence" value="ECO:0007669"/>
    <property type="project" value="UniProtKB-EC"/>
</dbReference>
<name>A0A254PTS6_9BURK</name>
<evidence type="ECO:0000256" key="5">
    <source>
        <dbReference type="ARBA" id="ARBA00022490"/>
    </source>
</evidence>
<evidence type="ECO:0000256" key="2">
    <source>
        <dbReference type="ARBA" id="ARBA00007663"/>
    </source>
</evidence>
<comment type="function">
    <text evidence="13">Required for the formation of a threonylcarbamoyl group on adenosine at position 37 (t(6)A37) in tRNAs that read codons beginning with adenine.</text>
</comment>
<dbReference type="NCBIfam" id="TIGR00057">
    <property type="entry name" value="L-threonylcarbamoyladenylate synthase"/>
    <property type="match status" value="1"/>
</dbReference>
<dbReference type="Pfam" id="PF03481">
    <property type="entry name" value="Sua5_C"/>
    <property type="match status" value="1"/>
</dbReference>
<evidence type="ECO:0000256" key="7">
    <source>
        <dbReference type="ARBA" id="ARBA00022694"/>
    </source>
</evidence>
<dbReference type="RefSeq" id="WP_088525313.1">
    <property type="nucleotide sequence ID" value="NZ_NGUP01000003.1"/>
</dbReference>
<feature type="binding site" evidence="14">
    <location>
        <position position="56"/>
    </location>
    <ligand>
        <name>ATP</name>
        <dbReference type="ChEBI" id="CHEBI:30616"/>
    </ligand>
</feature>
<dbReference type="PANTHER" id="PTHR17490:SF16">
    <property type="entry name" value="THREONYLCARBAMOYL-AMP SYNTHASE"/>
    <property type="match status" value="1"/>
</dbReference>
<keyword evidence="8 13" id="KW-0548">Nucleotidyltransferase</keyword>
<feature type="binding site" evidence="14">
    <location>
        <position position="160"/>
    </location>
    <ligand>
        <name>ATP</name>
        <dbReference type="ChEBI" id="CHEBI:30616"/>
    </ligand>
</feature>
<feature type="binding site" evidence="14">
    <location>
        <position position="191"/>
    </location>
    <ligand>
        <name>L-threonine</name>
        <dbReference type="ChEBI" id="CHEBI:57926"/>
    </ligand>
</feature>
<dbReference type="InterPro" id="IPR010923">
    <property type="entry name" value="T(6)A37_SUA5"/>
</dbReference>
<comment type="similarity">
    <text evidence="2 13">Belongs to the SUA5 family.</text>
</comment>